<reference evidence="3 4" key="1">
    <citation type="journal article" date="2022" name="Gigascience">
        <title>A chromosome-level genome assembly and annotation of the desert horned lizard, Phrynosoma platyrhinos, provides insight into chromosomal rearrangements among reptiles.</title>
        <authorList>
            <person name="Koochekian N."/>
            <person name="Ascanio A."/>
            <person name="Farleigh K."/>
            <person name="Card D.C."/>
            <person name="Schield D.R."/>
            <person name="Castoe T.A."/>
            <person name="Jezkova T."/>
        </authorList>
    </citation>
    <scope>NUCLEOTIDE SEQUENCE [LARGE SCALE GENOMIC DNA]</scope>
    <source>
        <strain evidence="3">NK-2021</strain>
    </source>
</reference>
<proteinExistence type="predicted"/>
<evidence type="ECO:0000259" key="2">
    <source>
        <dbReference type="Pfam" id="PF15057"/>
    </source>
</evidence>
<feature type="region of interest" description="Disordered" evidence="1">
    <location>
        <begin position="238"/>
        <end position="285"/>
    </location>
</feature>
<keyword evidence="4" id="KW-1185">Reference proteome</keyword>
<dbReference type="PANTHER" id="PTHR14343">
    <property type="entry name" value="VWFA DOMAIN-CONTAINING PROTEIN"/>
    <property type="match status" value="1"/>
</dbReference>
<evidence type="ECO:0000313" key="3">
    <source>
        <dbReference type="EMBL" id="KAH0620904.1"/>
    </source>
</evidence>
<dbReference type="InterPro" id="IPR032770">
    <property type="entry name" value="DUF4537"/>
</dbReference>
<feature type="compositionally biased region" description="Polar residues" evidence="1">
    <location>
        <begin position="303"/>
        <end position="319"/>
    </location>
</feature>
<evidence type="ECO:0000313" key="4">
    <source>
        <dbReference type="Proteomes" id="UP000826234"/>
    </source>
</evidence>
<gene>
    <name evidence="3" type="ORF">JD844_021794</name>
</gene>
<feature type="compositionally biased region" description="Low complexity" evidence="1">
    <location>
        <begin position="248"/>
        <end position="257"/>
    </location>
</feature>
<dbReference type="EMBL" id="JAIPUX010003289">
    <property type="protein sequence ID" value="KAH0620904.1"/>
    <property type="molecule type" value="Genomic_DNA"/>
</dbReference>
<feature type="domain" description="DUF4537" evidence="2">
    <location>
        <begin position="20"/>
        <end position="130"/>
    </location>
</feature>
<evidence type="ECO:0000256" key="1">
    <source>
        <dbReference type="SAM" id="MobiDB-lite"/>
    </source>
</evidence>
<dbReference type="Pfam" id="PF15057">
    <property type="entry name" value="DUF4537"/>
    <property type="match status" value="1"/>
</dbReference>
<sequence>MPDVSGDLLCLGSSPSDIGEKRKFLVQFAKPFAVGKDISVQETASSDILEYVTGMKHSILPGDKVLAPWEPEQKRYGPGTVLQGIETRDPLREREDKEITVSFWNGKKAKIPLGVALWIPPRQWERIVEMIHMPHTSRKLLEGQTHRANCYICSHFMLPSTYTCTSGDPRRLQWPYCSFICPYSRSFHHTCSPLGYTQCASCCSPKYSGYWWQPPMAEIAKEELCRPSTTQLLAVEGPPKAESPVALSDSSSSSSDSQTDRKSGLTKSTMVDQSVNTDSSLFDKPKLQEVKRPDWKYWKRSHPSSPYKSKGTSAFSSCNREQRTGTKVVPHTNTPPIILVNQSAMFESIEQSPRSKLTMKNILTHKDVKLSPWGG</sequence>
<organism evidence="3 4">
    <name type="scientific">Phrynosoma platyrhinos</name>
    <name type="common">Desert horned lizard</name>
    <dbReference type="NCBI Taxonomy" id="52577"/>
    <lineage>
        <taxon>Eukaryota</taxon>
        <taxon>Metazoa</taxon>
        <taxon>Chordata</taxon>
        <taxon>Craniata</taxon>
        <taxon>Vertebrata</taxon>
        <taxon>Euteleostomi</taxon>
        <taxon>Lepidosauria</taxon>
        <taxon>Squamata</taxon>
        <taxon>Bifurcata</taxon>
        <taxon>Unidentata</taxon>
        <taxon>Episquamata</taxon>
        <taxon>Toxicofera</taxon>
        <taxon>Iguania</taxon>
        <taxon>Phrynosomatidae</taxon>
        <taxon>Phrynosomatinae</taxon>
        <taxon>Phrynosoma</taxon>
    </lineage>
</organism>
<feature type="compositionally biased region" description="Polar residues" evidence="1">
    <location>
        <begin position="265"/>
        <end position="280"/>
    </location>
</feature>
<accession>A0ABQ7SU64</accession>
<dbReference type="PANTHER" id="PTHR14343:SF3">
    <property type="entry name" value="SIMILAR TO PREDICTED GENE ICRFP703B1614Q5.5"/>
    <property type="match status" value="1"/>
</dbReference>
<comment type="caution">
    <text evidence="3">The sequence shown here is derived from an EMBL/GenBank/DDBJ whole genome shotgun (WGS) entry which is preliminary data.</text>
</comment>
<feature type="region of interest" description="Disordered" evidence="1">
    <location>
        <begin position="300"/>
        <end position="334"/>
    </location>
</feature>
<protein>
    <recommendedName>
        <fullName evidence="2">DUF4537 domain-containing protein</fullName>
    </recommendedName>
</protein>
<name>A0ABQ7SU64_PHRPL</name>
<dbReference type="Proteomes" id="UP000826234">
    <property type="component" value="Unassembled WGS sequence"/>
</dbReference>